<dbReference type="GO" id="GO:0005884">
    <property type="term" value="C:actin filament"/>
    <property type="evidence" value="ECO:0007669"/>
    <property type="project" value="TreeGrafter"/>
</dbReference>
<protein>
    <recommendedName>
        <fullName evidence="8">Plastin-3</fullName>
    </recommendedName>
    <alternativeName>
        <fullName evidence="9">T-plastin</fullName>
    </alternativeName>
</protein>
<feature type="domain" description="Calponin-homology (CH)" evidence="11">
    <location>
        <begin position="240"/>
        <end position="351"/>
    </location>
</feature>
<comment type="subcellular location">
    <subcellularLocation>
        <location evidence="1">Cytoplasm</location>
    </subcellularLocation>
</comment>
<dbReference type="SMART" id="SM00033">
    <property type="entry name" value="CH"/>
    <property type="match status" value="4"/>
</dbReference>
<evidence type="ECO:0000313" key="14">
    <source>
        <dbReference type="RefSeq" id="XP_006872183.1"/>
    </source>
</evidence>
<accession>A0A9B0TWR0</accession>
<dbReference type="PROSITE" id="PS00018">
    <property type="entry name" value="EF_HAND_1"/>
    <property type="match status" value="1"/>
</dbReference>
<name>A0A9B0TWR0_CHRAS</name>
<dbReference type="InterPro" id="IPR039959">
    <property type="entry name" value="Fimbrin/Plastin"/>
</dbReference>
<dbReference type="FunFam" id="1.10.418.10:FF:000012">
    <property type="entry name" value="Plastin-3 isoform 1"/>
    <property type="match status" value="1"/>
</dbReference>
<dbReference type="FunFam" id="1.10.418.10:FF:000014">
    <property type="entry name" value="Plastin-3 isoform 1"/>
    <property type="match status" value="1"/>
</dbReference>
<evidence type="ECO:0000256" key="1">
    <source>
        <dbReference type="ARBA" id="ARBA00004496"/>
    </source>
</evidence>
<evidence type="ECO:0000256" key="6">
    <source>
        <dbReference type="ARBA" id="ARBA00022837"/>
    </source>
</evidence>
<dbReference type="CDD" id="cd21292">
    <property type="entry name" value="CH_PLS_rpt1"/>
    <property type="match status" value="1"/>
</dbReference>
<dbReference type="AlphaFoldDB" id="A0A9B0TWR0"/>
<evidence type="ECO:0000259" key="12">
    <source>
        <dbReference type="PROSITE" id="PS50222"/>
    </source>
</evidence>
<dbReference type="Gene3D" id="1.10.238.10">
    <property type="entry name" value="EF-hand"/>
    <property type="match status" value="1"/>
</dbReference>
<feature type="domain" description="Calponin-homology (CH)" evidence="11">
    <location>
        <begin position="370"/>
        <end position="479"/>
    </location>
</feature>
<evidence type="ECO:0000256" key="9">
    <source>
        <dbReference type="ARBA" id="ARBA00041485"/>
    </source>
</evidence>
<dbReference type="FunFam" id="1.10.418.10:FF:000010">
    <property type="entry name" value="Plastin-3 isoform 1"/>
    <property type="match status" value="1"/>
</dbReference>
<dbReference type="GO" id="GO:0005509">
    <property type="term" value="F:calcium ion binding"/>
    <property type="evidence" value="ECO:0007669"/>
    <property type="project" value="InterPro"/>
</dbReference>
<dbReference type="PROSITE" id="PS00020">
    <property type="entry name" value="ACTININ_2"/>
    <property type="match status" value="2"/>
</dbReference>
<keyword evidence="7" id="KW-0009">Actin-binding</keyword>
<evidence type="ECO:0000256" key="2">
    <source>
        <dbReference type="ARBA" id="ARBA00022490"/>
    </source>
</evidence>
<dbReference type="PROSITE" id="PS50222">
    <property type="entry name" value="EF_HAND_2"/>
    <property type="match status" value="1"/>
</dbReference>
<dbReference type="GO" id="GO:0032432">
    <property type="term" value="C:actin filament bundle"/>
    <property type="evidence" value="ECO:0007669"/>
    <property type="project" value="TreeGrafter"/>
</dbReference>
<dbReference type="OrthoDB" id="431378at2759"/>
<proteinExistence type="predicted"/>
<dbReference type="InterPro" id="IPR011992">
    <property type="entry name" value="EF-hand-dom_pair"/>
</dbReference>
<dbReference type="CDD" id="cd21328">
    <property type="entry name" value="CH_PLS3_rpt2"/>
    <property type="match status" value="1"/>
</dbReference>
<organism evidence="13 14">
    <name type="scientific">Chrysochloris asiatica</name>
    <name type="common">Cape golden mole</name>
    <dbReference type="NCBI Taxonomy" id="185453"/>
    <lineage>
        <taxon>Eukaryota</taxon>
        <taxon>Metazoa</taxon>
        <taxon>Chordata</taxon>
        <taxon>Craniata</taxon>
        <taxon>Vertebrata</taxon>
        <taxon>Euteleostomi</taxon>
        <taxon>Mammalia</taxon>
        <taxon>Eutheria</taxon>
        <taxon>Afrotheria</taxon>
        <taxon>Chrysochloridae</taxon>
        <taxon>Chrysochlorinae</taxon>
        <taxon>Chrysochloris</taxon>
    </lineage>
</organism>
<dbReference type="PANTHER" id="PTHR19961:SF32">
    <property type="entry name" value="PLASTIN-3"/>
    <property type="match status" value="1"/>
</dbReference>
<dbReference type="InterPro" id="IPR002048">
    <property type="entry name" value="EF_hand_dom"/>
</dbReference>
<dbReference type="GO" id="GO:0005737">
    <property type="term" value="C:cytoplasm"/>
    <property type="evidence" value="ECO:0007669"/>
    <property type="project" value="UniProtKB-SubCell"/>
</dbReference>
<feature type="domain" description="EF-hand" evidence="12">
    <location>
        <begin position="12"/>
        <end position="47"/>
    </location>
</feature>
<dbReference type="PROSITE" id="PS50021">
    <property type="entry name" value="CH"/>
    <property type="match status" value="4"/>
</dbReference>
<dbReference type="PROSITE" id="PS00019">
    <property type="entry name" value="ACTININ_1"/>
    <property type="match status" value="1"/>
</dbReference>
<keyword evidence="3" id="KW-0597">Phosphoprotein</keyword>
<dbReference type="SMART" id="SM00054">
    <property type="entry name" value="EFh"/>
    <property type="match status" value="1"/>
</dbReference>
<dbReference type="CDD" id="cd21331">
    <property type="entry name" value="CH_PLS3_rpt3"/>
    <property type="match status" value="1"/>
</dbReference>
<evidence type="ECO:0000256" key="4">
    <source>
        <dbReference type="ARBA" id="ARBA00022723"/>
    </source>
</evidence>
<feature type="domain" description="Calponin-homology (CH)" evidence="11">
    <location>
        <begin position="491"/>
        <end position="600"/>
    </location>
</feature>
<dbReference type="GO" id="GO:0051639">
    <property type="term" value="P:actin filament network formation"/>
    <property type="evidence" value="ECO:0007669"/>
    <property type="project" value="TreeGrafter"/>
</dbReference>
<evidence type="ECO:0000256" key="10">
    <source>
        <dbReference type="ARBA" id="ARBA00044724"/>
    </source>
</evidence>
<sequence>MDEMPTTQISKDELDELKEAFAKVDLNSNGFICDYELHELFKEANMPLPGYKIFQEVKSSDIAKTFRKAINRKEGICALGGTSELSSEGTQHSYSEEEKYAFVNWINKALENDPDCRHVIPMNPNTDDLFKAVGDGIVLCKMINLSVPDTIDERAINKKKLTPFIIQENLNLALNSASAIGCHVVNIGAEDLRAGKPHLVLGLLWQIIKIGLFADIELSRNEALAALLRDGETLEELMKLSPEELLLRWANFHLENSGWQKINNFSADIKDSKAYFHLLNQIAPKGQKEGESRIDINMSGFNETDDLKRAESMLQQADKLGCRQFVTPADVVSGNPKLNLAFVANLFNKYPALTKPENQDIDWTLLEGETREERTFRNWMNSLGVNPHVNHLYADLQDALVILQLYERIKVPVDWSKVNKPPYPKLGANMKKLENCNYAVELGKHPAKFSLVGIGGQDLNDGNQTLTLALVWQLMRRYTLNVLEDLGEGQKANDDIIVNWVNRTLRDAGKSTSIQSFKDKAISSSLAVVDLIDAIQPGCINYDLVKSGSLTEDDKHNNAKYAVSMARRIGARVYALPEDLVEVKPKMVMTVFACLMGRGMKRV</sequence>
<dbReference type="CDD" id="cd21334">
    <property type="entry name" value="CH_PLS3_rpt4"/>
    <property type="match status" value="1"/>
</dbReference>
<feature type="domain" description="Calponin-homology (CH)" evidence="11">
    <location>
        <begin position="96"/>
        <end position="212"/>
    </location>
</feature>
<reference evidence="14" key="1">
    <citation type="submission" date="2025-08" db="UniProtKB">
        <authorList>
            <consortium name="RefSeq"/>
        </authorList>
    </citation>
    <scope>IDENTIFICATION</scope>
    <source>
        <tissue evidence="14">Spleen</tissue>
    </source>
</reference>
<comment type="function">
    <text evidence="10">Actin-bundling protein.</text>
</comment>
<dbReference type="Pfam" id="PF00307">
    <property type="entry name" value="CH"/>
    <property type="match status" value="4"/>
</dbReference>
<keyword evidence="13" id="KW-1185">Reference proteome</keyword>
<evidence type="ECO:0000256" key="5">
    <source>
        <dbReference type="ARBA" id="ARBA00022737"/>
    </source>
</evidence>
<keyword evidence="2" id="KW-0963">Cytoplasm</keyword>
<gene>
    <name evidence="14" type="primary">PLS3</name>
</gene>
<dbReference type="SUPFAM" id="SSF47576">
    <property type="entry name" value="Calponin-homology domain, CH-domain"/>
    <property type="match status" value="1"/>
</dbReference>
<dbReference type="InterPro" id="IPR018247">
    <property type="entry name" value="EF_Hand_1_Ca_BS"/>
</dbReference>
<dbReference type="RefSeq" id="XP_006872183.1">
    <property type="nucleotide sequence ID" value="XM_006872121.1"/>
</dbReference>
<keyword evidence="4" id="KW-0479">Metal-binding</keyword>
<evidence type="ECO:0000256" key="7">
    <source>
        <dbReference type="ARBA" id="ARBA00023203"/>
    </source>
</evidence>
<dbReference type="InterPro" id="IPR001715">
    <property type="entry name" value="CH_dom"/>
</dbReference>
<evidence type="ECO:0000256" key="3">
    <source>
        <dbReference type="ARBA" id="ARBA00022553"/>
    </source>
</evidence>
<keyword evidence="5" id="KW-0677">Repeat</keyword>
<evidence type="ECO:0000259" key="11">
    <source>
        <dbReference type="PROSITE" id="PS50021"/>
    </source>
</evidence>
<dbReference type="Gene3D" id="1.10.418.10">
    <property type="entry name" value="Calponin-like domain"/>
    <property type="match status" value="4"/>
</dbReference>
<evidence type="ECO:0000313" key="13">
    <source>
        <dbReference type="Proteomes" id="UP000504623"/>
    </source>
</evidence>
<dbReference type="InterPro" id="IPR001589">
    <property type="entry name" value="Actinin_actin-bd_CS"/>
</dbReference>
<dbReference type="PANTHER" id="PTHR19961">
    <property type="entry name" value="FIMBRIN/PLASTIN"/>
    <property type="match status" value="1"/>
</dbReference>
<dbReference type="InterPro" id="IPR036872">
    <property type="entry name" value="CH_dom_sf"/>
</dbReference>
<dbReference type="Proteomes" id="UP000504623">
    <property type="component" value="Unplaced"/>
</dbReference>
<dbReference type="SUPFAM" id="SSF47473">
    <property type="entry name" value="EF-hand"/>
    <property type="match status" value="1"/>
</dbReference>
<dbReference type="GO" id="GO:0051017">
    <property type="term" value="P:actin filament bundle assembly"/>
    <property type="evidence" value="ECO:0007669"/>
    <property type="project" value="InterPro"/>
</dbReference>
<dbReference type="CTD" id="5358"/>
<dbReference type="GeneID" id="102836133"/>
<dbReference type="GO" id="GO:0051015">
    <property type="term" value="F:actin filament binding"/>
    <property type="evidence" value="ECO:0007669"/>
    <property type="project" value="InterPro"/>
</dbReference>
<evidence type="ECO:0000256" key="8">
    <source>
        <dbReference type="ARBA" id="ARBA00039437"/>
    </source>
</evidence>
<keyword evidence="6" id="KW-0106">Calcium</keyword>
<dbReference type="FunFam" id="1.10.418.10:FF:000025">
    <property type="entry name" value="Plastin-3 isoform 1"/>
    <property type="match status" value="1"/>
</dbReference>